<evidence type="ECO:0000256" key="1">
    <source>
        <dbReference type="ARBA" id="ARBA00005715"/>
    </source>
</evidence>
<dbReference type="InterPro" id="IPR010737">
    <property type="entry name" value="4-carb_acid_sugar_kinase_N"/>
</dbReference>
<dbReference type="Gene3D" id="3.40.980.20">
    <property type="entry name" value="Four-carbon acid sugar kinase, nucleotide binding domain"/>
    <property type="match status" value="1"/>
</dbReference>
<keyword evidence="3" id="KW-0547">Nucleotide-binding</keyword>
<feature type="domain" description="Four-carbon acid sugar kinase N-terminal" evidence="7">
    <location>
        <begin position="2"/>
        <end position="206"/>
    </location>
</feature>
<dbReference type="Proteomes" id="UP000436006">
    <property type="component" value="Unassembled WGS sequence"/>
</dbReference>
<proteinExistence type="inferred from homology"/>
<comment type="caution">
    <text evidence="9">The sequence shown here is derived from an EMBL/GenBank/DDBJ whole genome shotgun (WGS) entry which is preliminary data.</text>
</comment>
<protein>
    <recommendedName>
        <fullName evidence="11">Four-carbon acid sugar kinase family protein</fullName>
    </recommendedName>
</protein>
<evidence type="ECO:0000259" key="7">
    <source>
        <dbReference type="Pfam" id="PF07005"/>
    </source>
</evidence>
<evidence type="ECO:0000259" key="8">
    <source>
        <dbReference type="Pfam" id="PF17042"/>
    </source>
</evidence>
<name>A0A7K1S951_9BACT</name>
<keyword evidence="2" id="KW-0808">Transferase</keyword>
<reference evidence="9 10" key="1">
    <citation type="submission" date="2019-12" db="EMBL/GenBank/DDBJ databases">
        <title>Spirosoma sp. HMF4905 genome sequencing and assembly.</title>
        <authorList>
            <person name="Kang H."/>
            <person name="Cha I."/>
            <person name="Kim H."/>
            <person name="Joh K."/>
        </authorList>
    </citation>
    <scope>NUCLEOTIDE SEQUENCE [LARGE SCALE GENOMIC DNA]</scope>
    <source>
        <strain evidence="9 10">HMF4905</strain>
    </source>
</reference>
<keyword evidence="4" id="KW-0418">Kinase</keyword>
<organism evidence="9 10">
    <name type="scientific">Spirosoma arboris</name>
    <dbReference type="NCBI Taxonomy" id="2682092"/>
    <lineage>
        <taxon>Bacteria</taxon>
        <taxon>Pseudomonadati</taxon>
        <taxon>Bacteroidota</taxon>
        <taxon>Cytophagia</taxon>
        <taxon>Cytophagales</taxon>
        <taxon>Cytophagaceae</taxon>
        <taxon>Spirosoma</taxon>
    </lineage>
</organism>
<feature type="domain" description="Four-carbon acid sugar kinase nucleotide binding" evidence="8">
    <location>
        <begin position="231"/>
        <end position="388"/>
    </location>
</feature>
<dbReference type="Pfam" id="PF07005">
    <property type="entry name" value="SBD_N"/>
    <property type="match status" value="1"/>
</dbReference>
<dbReference type="InterPro" id="IPR042213">
    <property type="entry name" value="NBD_C_sf"/>
</dbReference>
<dbReference type="AlphaFoldDB" id="A0A7K1S951"/>
<dbReference type="InterPro" id="IPR037051">
    <property type="entry name" value="4-carb_acid_sugar_kinase_N_sf"/>
</dbReference>
<dbReference type="GO" id="GO:0005524">
    <property type="term" value="F:ATP binding"/>
    <property type="evidence" value="ECO:0007669"/>
    <property type="project" value="UniProtKB-KW"/>
</dbReference>
<accession>A0A7K1S951</accession>
<evidence type="ECO:0000256" key="2">
    <source>
        <dbReference type="ARBA" id="ARBA00022679"/>
    </source>
</evidence>
<evidence type="ECO:0000256" key="6">
    <source>
        <dbReference type="ARBA" id="ARBA00023277"/>
    </source>
</evidence>
<keyword evidence="10" id="KW-1185">Reference proteome</keyword>
<keyword evidence="6" id="KW-0119">Carbohydrate metabolism</keyword>
<dbReference type="InterPro" id="IPR031475">
    <property type="entry name" value="NBD_C"/>
</dbReference>
<evidence type="ECO:0000256" key="3">
    <source>
        <dbReference type="ARBA" id="ARBA00022741"/>
    </source>
</evidence>
<keyword evidence="5" id="KW-0067">ATP-binding</keyword>
<evidence type="ECO:0000256" key="4">
    <source>
        <dbReference type="ARBA" id="ARBA00022777"/>
    </source>
</evidence>
<comment type="similarity">
    <text evidence="1">Belongs to the four-carbon acid sugar kinase family.</text>
</comment>
<gene>
    <name evidence="9" type="ORF">GO755_09945</name>
</gene>
<dbReference type="Gene3D" id="3.40.50.10840">
    <property type="entry name" value="Putative sugar-binding, N-terminal domain"/>
    <property type="match status" value="1"/>
</dbReference>
<dbReference type="EMBL" id="WPIN01000003">
    <property type="protein sequence ID" value="MVM30354.1"/>
    <property type="molecule type" value="Genomic_DNA"/>
</dbReference>
<dbReference type="GO" id="GO:0016301">
    <property type="term" value="F:kinase activity"/>
    <property type="evidence" value="ECO:0007669"/>
    <property type="project" value="UniProtKB-KW"/>
</dbReference>
<dbReference type="Pfam" id="PF17042">
    <property type="entry name" value="NBD_C"/>
    <property type="match status" value="1"/>
</dbReference>
<dbReference type="SUPFAM" id="SSF142764">
    <property type="entry name" value="YgbK-like"/>
    <property type="match status" value="1"/>
</dbReference>
<sequence length="398" mass="42753">MIAVIADDLTGAAELAGIGLSYGLTVELVIGQYAMSVNTHSGADLLVIATDARSVAKSEAVQEMTEVSAALRTMNPRLIFKKVDSVLRGHVVAETRAQMNVLGLEKALIVPANPALGRILIDGHYYVQGELIHETHFSKDPEFPITESNVMKRLSVNNEPISVLPPAATSLLQGIVIGEVGTQGDLRAWAARINKQTLLGGGAGFFTAILEATYTPKCPAYPMDIVGLCKLYVCGSAFGHSAELVKKASMTGDFVCYMPNALMHVDDQESAELANWVAHIVSSFQRHEQVIIAIEPDSVVDSCKLATRLRALTGKVVKQVLDQVSVDELIIEGGSTAAAVLREIGITRLAVAQELAAGVVRSKALEKIECRPAKCCPDNLHITVKPGSYRWPVVLWSF</sequence>
<evidence type="ECO:0000313" key="9">
    <source>
        <dbReference type="EMBL" id="MVM30354.1"/>
    </source>
</evidence>
<evidence type="ECO:0000313" key="10">
    <source>
        <dbReference type="Proteomes" id="UP000436006"/>
    </source>
</evidence>
<dbReference type="RefSeq" id="WP_157584589.1">
    <property type="nucleotide sequence ID" value="NZ_WPIN01000003.1"/>
</dbReference>
<evidence type="ECO:0000256" key="5">
    <source>
        <dbReference type="ARBA" id="ARBA00022840"/>
    </source>
</evidence>
<evidence type="ECO:0008006" key="11">
    <source>
        <dbReference type="Google" id="ProtNLM"/>
    </source>
</evidence>